<dbReference type="SUPFAM" id="SSF47473">
    <property type="entry name" value="EF-hand"/>
    <property type="match status" value="4"/>
</dbReference>
<feature type="domain" description="EF-hand" evidence="6">
    <location>
        <begin position="471"/>
        <end position="506"/>
    </location>
</feature>
<reference evidence="7 8" key="1">
    <citation type="journal article" date="2015" name="Sci. Rep.">
        <title>Genome of the facultative scuticociliatosis pathogen Pseudocohnilembus persalinus provides insight into its virulence through horizontal gene transfer.</title>
        <authorList>
            <person name="Xiong J."/>
            <person name="Wang G."/>
            <person name="Cheng J."/>
            <person name="Tian M."/>
            <person name="Pan X."/>
            <person name="Warren A."/>
            <person name="Jiang C."/>
            <person name="Yuan D."/>
            <person name="Miao W."/>
        </authorList>
    </citation>
    <scope>NUCLEOTIDE SEQUENCE [LARGE SCALE GENOMIC DNA]</scope>
    <source>
        <strain evidence="7">36N120E</strain>
    </source>
</reference>
<keyword evidence="8" id="KW-1185">Reference proteome</keyword>
<dbReference type="Pfam" id="PF13499">
    <property type="entry name" value="EF-hand_7"/>
    <property type="match status" value="2"/>
</dbReference>
<evidence type="ECO:0000256" key="5">
    <source>
        <dbReference type="ARBA" id="ARBA00022990"/>
    </source>
</evidence>
<dbReference type="AlphaFoldDB" id="A0A0V0QIL7"/>
<dbReference type="CDD" id="cd00051">
    <property type="entry name" value="EFh"/>
    <property type="match status" value="1"/>
</dbReference>
<evidence type="ECO:0000256" key="3">
    <source>
        <dbReference type="ARBA" id="ARBA00022737"/>
    </source>
</evidence>
<dbReference type="OMA" id="STHYDEF"/>
<feature type="domain" description="EF-hand" evidence="6">
    <location>
        <begin position="292"/>
        <end position="327"/>
    </location>
</feature>
<feature type="domain" description="EF-hand" evidence="6">
    <location>
        <begin position="435"/>
        <end position="470"/>
    </location>
</feature>
<evidence type="ECO:0000256" key="1">
    <source>
        <dbReference type="ARBA" id="ARBA00020786"/>
    </source>
</evidence>
<evidence type="ECO:0000256" key="2">
    <source>
        <dbReference type="ARBA" id="ARBA00022723"/>
    </source>
</evidence>
<keyword evidence="3" id="KW-0677">Repeat</keyword>
<dbReference type="Gene3D" id="1.10.238.10">
    <property type="entry name" value="EF-hand"/>
    <property type="match status" value="5"/>
</dbReference>
<dbReference type="PROSITE" id="PS00018">
    <property type="entry name" value="EF_HAND_1"/>
    <property type="match status" value="4"/>
</dbReference>
<keyword evidence="5" id="KW-0007">Acetylation</keyword>
<dbReference type="PROSITE" id="PS50222">
    <property type="entry name" value="EF_HAND_2"/>
    <property type="match status" value="6"/>
</dbReference>
<dbReference type="InterPro" id="IPR018247">
    <property type="entry name" value="EF_Hand_1_Ca_BS"/>
</dbReference>
<comment type="caution">
    <text evidence="7">The sequence shown here is derived from an EMBL/GenBank/DDBJ whole genome shotgun (WGS) entry which is preliminary data.</text>
</comment>
<dbReference type="GO" id="GO:0016460">
    <property type="term" value="C:myosin II complex"/>
    <property type="evidence" value="ECO:0007669"/>
    <property type="project" value="TreeGrafter"/>
</dbReference>
<name>A0A0V0QIL7_PSEPJ</name>
<dbReference type="InterPro" id="IPR002048">
    <property type="entry name" value="EF_hand_dom"/>
</dbReference>
<feature type="domain" description="EF-hand" evidence="6">
    <location>
        <begin position="343"/>
        <end position="378"/>
    </location>
</feature>
<evidence type="ECO:0000313" key="8">
    <source>
        <dbReference type="Proteomes" id="UP000054937"/>
    </source>
</evidence>
<dbReference type="PANTHER" id="PTHR23048">
    <property type="entry name" value="MYOSIN LIGHT CHAIN 1, 3"/>
    <property type="match status" value="1"/>
</dbReference>
<keyword evidence="4" id="KW-0106">Calcium</keyword>
<dbReference type="PANTHER" id="PTHR23048:SF0">
    <property type="entry name" value="CALMODULIN LIKE 3"/>
    <property type="match status" value="1"/>
</dbReference>
<dbReference type="OrthoDB" id="26525at2759"/>
<dbReference type="InterPro" id="IPR050230">
    <property type="entry name" value="CALM/Myosin/TropC-like"/>
</dbReference>
<gene>
    <name evidence="7" type="ORF">PPERSA_00478</name>
</gene>
<keyword evidence="2" id="KW-0479">Metal-binding</keyword>
<evidence type="ECO:0000259" key="6">
    <source>
        <dbReference type="PROSITE" id="PS50222"/>
    </source>
</evidence>
<accession>A0A0V0QIL7</accession>
<dbReference type="InterPro" id="IPR011992">
    <property type="entry name" value="EF-hand-dom_pair"/>
</dbReference>
<proteinExistence type="predicted"/>
<dbReference type="Proteomes" id="UP000054937">
    <property type="component" value="Unassembled WGS sequence"/>
</dbReference>
<organism evidence="7 8">
    <name type="scientific">Pseudocohnilembus persalinus</name>
    <name type="common">Ciliate</name>
    <dbReference type="NCBI Taxonomy" id="266149"/>
    <lineage>
        <taxon>Eukaryota</taxon>
        <taxon>Sar</taxon>
        <taxon>Alveolata</taxon>
        <taxon>Ciliophora</taxon>
        <taxon>Intramacronucleata</taxon>
        <taxon>Oligohymenophorea</taxon>
        <taxon>Scuticociliatia</taxon>
        <taxon>Philasterida</taxon>
        <taxon>Pseudocohnilembidae</taxon>
        <taxon>Pseudocohnilembus</taxon>
    </lineage>
</organism>
<feature type="domain" description="EF-hand" evidence="6">
    <location>
        <begin position="379"/>
        <end position="414"/>
    </location>
</feature>
<dbReference type="GO" id="GO:0005509">
    <property type="term" value="F:calcium ion binding"/>
    <property type="evidence" value="ECO:0007669"/>
    <property type="project" value="InterPro"/>
</dbReference>
<evidence type="ECO:0000313" key="7">
    <source>
        <dbReference type="EMBL" id="KRX01856.1"/>
    </source>
</evidence>
<dbReference type="InParanoid" id="A0A0V0QIL7"/>
<feature type="domain" description="EF-hand" evidence="6">
    <location>
        <begin position="158"/>
        <end position="193"/>
    </location>
</feature>
<dbReference type="SMART" id="SM00054">
    <property type="entry name" value="EFh"/>
    <property type="match status" value="8"/>
</dbReference>
<dbReference type="EMBL" id="LDAU01000162">
    <property type="protein sequence ID" value="KRX01856.1"/>
    <property type="molecule type" value="Genomic_DNA"/>
</dbReference>
<sequence length="512" mass="60653">MQVQNTLSNQANDKVQQIMFHLGRVIQNHQTTPENVFRNFNKMDQYQIDYLEFGVMMRQLDSSLTNLDLSMLFQMFDQYNRGRFSFYDFKNIFLRAELSMDIKLDYKNPVVTNFARQCEINHTDLKRLFCDFLDKNTGQIGLNLNQFSQMMLRANGGLNQSQLKSAFEVFDLQQDNQITFSEFRTIIQRFSSQTRGIYIIIQEIRKHNIDLQLFFNNFNKNDNQIIDITEFRNMVNRIINSFQEKEIEVIFRKFDNLGERFKDIITKYYFEDTVPNMKTDQAIEKLVKEIKRNSLDPQNIFNNYDKSGDTKLDLFEFGTLLRQIEPTMTEKEIQLAFDKFDLNNGLNLEKLFQEIDQSHDQQIDIFEFGTILRKIDPNLKPQEIELAFYQFDIDGDRNITFSEFQETLQKLKEDTAIQISKSKKAIKKIVDLIGQMNIDLKALFKEYDQSGDNIIDGQEFINMMKGFDQTLSDSELNDAFLEFDQDRDGQITFQEFQQCLQRIYTEYGQASL</sequence>
<dbReference type="Pfam" id="PF13202">
    <property type="entry name" value="EF-hand_5"/>
    <property type="match status" value="1"/>
</dbReference>
<protein>
    <recommendedName>
        <fullName evidence="1">Calmodulin</fullName>
    </recommendedName>
</protein>
<evidence type="ECO:0000256" key="4">
    <source>
        <dbReference type="ARBA" id="ARBA00022837"/>
    </source>
</evidence>